<sequence>MILLTGFLCLLVSLLTIMDTLPVTTVTAERSFSTLRRLKIYLRNNMGETRLTGLALLNIYRNVDLNVEEIIDRFAMLPRKWDFILKYLIIRIFHTQIQMALLNDSLNSKINK</sequence>
<evidence type="ECO:0000259" key="2">
    <source>
        <dbReference type="Pfam" id="PF05699"/>
    </source>
</evidence>
<keyword evidence="1" id="KW-0732">Signal</keyword>
<comment type="caution">
    <text evidence="3">The sequence shown here is derived from an EMBL/GenBank/DDBJ whole genome shotgun (WGS) entry which is preliminary data.</text>
</comment>
<feature type="domain" description="HAT C-terminal dimerisation" evidence="2">
    <location>
        <begin position="11"/>
        <end position="62"/>
    </location>
</feature>
<dbReference type="Pfam" id="PF05699">
    <property type="entry name" value="Dimer_Tnp_hAT"/>
    <property type="match status" value="1"/>
</dbReference>
<dbReference type="PANTHER" id="PTHR46289">
    <property type="entry name" value="52 KDA REPRESSOR OF THE INHIBITOR OF THE PROTEIN KINASE-LIKE PROTEIN-RELATED"/>
    <property type="match status" value="1"/>
</dbReference>
<gene>
    <name evidence="3" type="ORF">FWK35_00020402</name>
</gene>
<keyword evidence="4" id="KW-1185">Reference proteome</keyword>
<dbReference type="InterPro" id="IPR052958">
    <property type="entry name" value="IFN-induced_PKR_regulator"/>
</dbReference>
<accession>A0A6G0Y3L9</accession>
<evidence type="ECO:0000256" key="1">
    <source>
        <dbReference type="SAM" id="SignalP"/>
    </source>
</evidence>
<reference evidence="3 4" key="1">
    <citation type="submission" date="2019-08" db="EMBL/GenBank/DDBJ databases">
        <title>Whole genome of Aphis craccivora.</title>
        <authorList>
            <person name="Voronova N.V."/>
            <person name="Shulinski R.S."/>
            <person name="Bandarenka Y.V."/>
            <person name="Zhorov D.G."/>
            <person name="Warner D."/>
        </authorList>
    </citation>
    <scope>NUCLEOTIDE SEQUENCE [LARGE SCALE GENOMIC DNA]</scope>
    <source>
        <strain evidence="3">180601</strain>
        <tissue evidence="3">Whole Body</tissue>
    </source>
</reference>
<dbReference type="InterPro" id="IPR008906">
    <property type="entry name" value="HATC_C_dom"/>
</dbReference>
<proteinExistence type="predicted"/>
<dbReference type="OrthoDB" id="6607475at2759"/>
<evidence type="ECO:0000313" key="3">
    <source>
        <dbReference type="EMBL" id="KAF0748385.1"/>
    </source>
</evidence>
<protein>
    <submittedName>
        <fullName evidence="3">Zinc finger MYM-type protein 1-like</fullName>
    </submittedName>
</protein>
<evidence type="ECO:0000313" key="4">
    <source>
        <dbReference type="Proteomes" id="UP000478052"/>
    </source>
</evidence>
<dbReference type="Proteomes" id="UP000478052">
    <property type="component" value="Unassembled WGS sequence"/>
</dbReference>
<dbReference type="PANTHER" id="PTHR46289:SF14">
    <property type="entry name" value="DUF4371 DOMAIN-CONTAINING PROTEIN"/>
    <property type="match status" value="1"/>
</dbReference>
<organism evidence="3 4">
    <name type="scientific">Aphis craccivora</name>
    <name type="common">Cowpea aphid</name>
    <dbReference type="NCBI Taxonomy" id="307492"/>
    <lineage>
        <taxon>Eukaryota</taxon>
        <taxon>Metazoa</taxon>
        <taxon>Ecdysozoa</taxon>
        <taxon>Arthropoda</taxon>
        <taxon>Hexapoda</taxon>
        <taxon>Insecta</taxon>
        <taxon>Pterygota</taxon>
        <taxon>Neoptera</taxon>
        <taxon>Paraneoptera</taxon>
        <taxon>Hemiptera</taxon>
        <taxon>Sternorrhyncha</taxon>
        <taxon>Aphidomorpha</taxon>
        <taxon>Aphidoidea</taxon>
        <taxon>Aphididae</taxon>
        <taxon>Aphidini</taxon>
        <taxon>Aphis</taxon>
        <taxon>Aphis</taxon>
    </lineage>
</organism>
<feature type="signal peptide" evidence="1">
    <location>
        <begin position="1"/>
        <end position="22"/>
    </location>
</feature>
<dbReference type="AlphaFoldDB" id="A0A6G0Y3L9"/>
<dbReference type="EMBL" id="VUJU01006504">
    <property type="protein sequence ID" value="KAF0748385.1"/>
    <property type="molecule type" value="Genomic_DNA"/>
</dbReference>
<dbReference type="GO" id="GO:0046983">
    <property type="term" value="F:protein dimerization activity"/>
    <property type="evidence" value="ECO:0007669"/>
    <property type="project" value="InterPro"/>
</dbReference>
<name>A0A6G0Y3L9_APHCR</name>
<feature type="chain" id="PRO_5026340719" evidence="1">
    <location>
        <begin position="23"/>
        <end position="112"/>
    </location>
</feature>